<evidence type="ECO:0000256" key="5">
    <source>
        <dbReference type="ARBA" id="ARBA00023136"/>
    </source>
</evidence>
<dbReference type="InterPro" id="IPR045214">
    <property type="entry name" value="Surf1/Surf4"/>
</dbReference>
<evidence type="ECO:0000256" key="6">
    <source>
        <dbReference type="RuleBase" id="RU363076"/>
    </source>
</evidence>
<evidence type="ECO:0000256" key="2">
    <source>
        <dbReference type="ARBA" id="ARBA00007165"/>
    </source>
</evidence>
<keyword evidence="6" id="KW-0496">Mitochondrion</keyword>
<evidence type="ECO:0000256" key="7">
    <source>
        <dbReference type="SAM" id="MobiDB-lite"/>
    </source>
</evidence>
<dbReference type="EMBL" id="JARBHB010000008">
    <property type="protein sequence ID" value="KAJ8877842.1"/>
    <property type="molecule type" value="Genomic_DNA"/>
</dbReference>
<comment type="caution">
    <text evidence="8">The sequence shown here is derived from an EMBL/GenBank/DDBJ whole genome shotgun (WGS) entry which is preliminary data.</text>
</comment>
<feature type="compositionally biased region" description="Low complexity" evidence="7">
    <location>
        <begin position="345"/>
        <end position="360"/>
    </location>
</feature>
<reference evidence="8 9" key="1">
    <citation type="submission" date="2023-02" db="EMBL/GenBank/DDBJ databases">
        <title>LHISI_Scaffold_Assembly.</title>
        <authorList>
            <person name="Stuart O.P."/>
            <person name="Cleave R."/>
            <person name="Magrath M.J.L."/>
            <person name="Mikheyev A.S."/>
        </authorList>
    </citation>
    <scope>NUCLEOTIDE SEQUENCE [LARGE SCALE GENOMIC DNA]</scope>
    <source>
        <strain evidence="8">Daus_M_001</strain>
        <tissue evidence="8">Leg muscle</tissue>
    </source>
</reference>
<dbReference type="PROSITE" id="PS50895">
    <property type="entry name" value="SURF1"/>
    <property type="match status" value="1"/>
</dbReference>
<keyword evidence="9" id="KW-1185">Reference proteome</keyword>
<gene>
    <name evidence="8" type="ORF">PR048_022301</name>
</gene>
<keyword evidence="3" id="KW-0812">Transmembrane</keyword>
<protein>
    <recommendedName>
        <fullName evidence="6">SURF1-like protein</fullName>
    </recommendedName>
</protein>
<comment type="subcellular location">
    <subcellularLocation>
        <location evidence="1">Membrane</location>
    </subcellularLocation>
    <subcellularLocation>
        <location evidence="6">Mitochondrion inner membrane</location>
        <topology evidence="6">Multi-pass membrane protein</topology>
    </subcellularLocation>
</comment>
<sequence>MRPRHRCHPVVRQKLESPENAPKYDPFGIALLSVPIASFALGTWQVKRRKWKLQLIANLTERFNSAPEEFPHDLSLLDDMEYRPVRVRGQFDHSRELYMGPRSLIVDGDSQTGAGVFSQGSSGQTGYLVITPFHLADRDLAILVNRGWVPSRLKSPELRQAGQVEGEVELVGIVRLNESRPPFLPKNTPGSWVYRDLPEMANATGAAPVFMDATASSTVPGGPTGGQTRVTLRNEHMSYIITCYIISLFTFLEKHRNIGRRICFIVPATEAYSKITAMGHASLICLKSYTNGVIRSSGTIKVVQVQDTTKLERGLYKEASNHPCQSSSAHRPHWSASSKVRKESSSSAQQLEEDSLSSSSNLPKARPPTTSNLHQVLLQHRLLQLSQGNLYNSTLTPR</sequence>
<accession>A0ABQ9H0P8</accession>
<feature type="region of interest" description="Disordered" evidence="7">
    <location>
        <begin position="317"/>
        <end position="370"/>
    </location>
</feature>
<dbReference type="Proteomes" id="UP001159363">
    <property type="component" value="Chromosome 7"/>
</dbReference>
<dbReference type="PANTHER" id="PTHR23427">
    <property type="entry name" value="SURFEIT LOCUS PROTEIN"/>
    <property type="match status" value="1"/>
</dbReference>
<name>A0ABQ9H0P8_9NEOP</name>
<dbReference type="CDD" id="cd06662">
    <property type="entry name" value="SURF1"/>
    <property type="match status" value="1"/>
</dbReference>
<proteinExistence type="inferred from homology"/>
<dbReference type="PANTHER" id="PTHR23427:SF2">
    <property type="entry name" value="SURFEIT LOCUS PROTEIN 1"/>
    <property type="match status" value="1"/>
</dbReference>
<keyword evidence="4" id="KW-1133">Transmembrane helix</keyword>
<keyword evidence="5" id="KW-0472">Membrane</keyword>
<comment type="function">
    <text evidence="6">Probably involved in the biogenesis of the COX complex.</text>
</comment>
<evidence type="ECO:0000313" key="8">
    <source>
        <dbReference type="EMBL" id="KAJ8877842.1"/>
    </source>
</evidence>
<evidence type="ECO:0000313" key="9">
    <source>
        <dbReference type="Proteomes" id="UP001159363"/>
    </source>
</evidence>
<organism evidence="8 9">
    <name type="scientific">Dryococelus australis</name>
    <dbReference type="NCBI Taxonomy" id="614101"/>
    <lineage>
        <taxon>Eukaryota</taxon>
        <taxon>Metazoa</taxon>
        <taxon>Ecdysozoa</taxon>
        <taxon>Arthropoda</taxon>
        <taxon>Hexapoda</taxon>
        <taxon>Insecta</taxon>
        <taxon>Pterygota</taxon>
        <taxon>Neoptera</taxon>
        <taxon>Polyneoptera</taxon>
        <taxon>Phasmatodea</taxon>
        <taxon>Verophasmatodea</taxon>
        <taxon>Anareolatae</taxon>
        <taxon>Phasmatidae</taxon>
        <taxon>Eurycanthinae</taxon>
        <taxon>Dryococelus</taxon>
    </lineage>
</organism>
<evidence type="ECO:0000256" key="3">
    <source>
        <dbReference type="ARBA" id="ARBA00022692"/>
    </source>
</evidence>
<keyword evidence="6" id="KW-0999">Mitochondrion inner membrane</keyword>
<evidence type="ECO:0000256" key="4">
    <source>
        <dbReference type="ARBA" id="ARBA00022989"/>
    </source>
</evidence>
<evidence type="ECO:0000256" key="1">
    <source>
        <dbReference type="ARBA" id="ARBA00004370"/>
    </source>
</evidence>
<comment type="similarity">
    <text evidence="2 6">Belongs to the SURF1 family.</text>
</comment>
<dbReference type="Pfam" id="PF02104">
    <property type="entry name" value="SURF1"/>
    <property type="match status" value="1"/>
</dbReference>
<dbReference type="InterPro" id="IPR002994">
    <property type="entry name" value="Surf1/Shy1"/>
</dbReference>